<evidence type="ECO:0000313" key="3">
    <source>
        <dbReference type="Proteomes" id="UP000275925"/>
    </source>
</evidence>
<dbReference type="Proteomes" id="UP000275925">
    <property type="component" value="Unassembled WGS sequence"/>
</dbReference>
<evidence type="ECO:0000256" key="1">
    <source>
        <dbReference type="SAM" id="MobiDB-lite"/>
    </source>
</evidence>
<dbReference type="Pfam" id="PF01042">
    <property type="entry name" value="Ribonuc_L-PSP"/>
    <property type="match status" value="1"/>
</dbReference>
<dbReference type="InterPro" id="IPR006175">
    <property type="entry name" value="YjgF/YER057c/UK114"/>
</dbReference>
<gene>
    <name evidence="2" type="primary">yjgF</name>
    <name evidence="2" type="ORF">NO2_0332</name>
</gene>
<dbReference type="InterPro" id="IPR035959">
    <property type="entry name" value="RutC-like_sf"/>
</dbReference>
<comment type="caution">
    <text evidence="2">The sequence shown here is derived from an EMBL/GenBank/DDBJ whole genome shotgun (WGS) entry which is preliminary data.</text>
</comment>
<protein>
    <submittedName>
        <fullName evidence="2">Protein YjgF super family</fullName>
    </submittedName>
</protein>
<dbReference type="EMBL" id="BGZO01000006">
    <property type="protein sequence ID" value="GBR75682.1"/>
    <property type="molecule type" value="Genomic_DNA"/>
</dbReference>
<name>A0A388TG99_9BACT</name>
<dbReference type="PANTHER" id="PTHR43857:SF1">
    <property type="entry name" value="YJGH FAMILY PROTEIN"/>
    <property type="match status" value="1"/>
</dbReference>
<sequence length="148" mass="16400">MVEYTKSNLPREKKMNLTRTNYSSGSPLEEKIGYSRMVQAGPFIYIGGTTSVQPDGSVAGEGSVYEQTKYILQKQIGLLTRAGAKKEEVLKIKAYLTDITQGAEAARAYSEFFKNIRPLFTMVETPRLNRPAQLIEIEMDAALGASIL</sequence>
<feature type="region of interest" description="Disordered" evidence="1">
    <location>
        <begin position="1"/>
        <end position="22"/>
    </location>
</feature>
<accession>A0A388TG99</accession>
<organism evidence="2 3">
    <name type="scientific">Candidatus Termititenax persephonae</name>
    <dbReference type="NCBI Taxonomy" id="2218525"/>
    <lineage>
        <taxon>Bacteria</taxon>
        <taxon>Bacillati</taxon>
        <taxon>Candidatus Margulisiibacteriota</taxon>
        <taxon>Candidatus Termititenacia</taxon>
        <taxon>Candidatus Termititenacales</taxon>
        <taxon>Candidatus Termititenacaceae</taxon>
        <taxon>Candidatus Termititenax</taxon>
    </lineage>
</organism>
<dbReference type="SUPFAM" id="SSF55298">
    <property type="entry name" value="YjgF-like"/>
    <property type="match status" value="1"/>
</dbReference>
<keyword evidence="3" id="KW-1185">Reference proteome</keyword>
<dbReference type="PANTHER" id="PTHR43857">
    <property type="entry name" value="BLR7761 PROTEIN"/>
    <property type="match status" value="1"/>
</dbReference>
<dbReference type="AlphaFoldDB" id="A0A388TG99"/>
<reference evidence="2 3" key="1">
    <citation type="journal article" date="2019" name="ISME J.">
        <title>Genome analyses of uncultured TG2/ZB3 bacteria in 'Margulisbacteria' specifically attached to ectosymbiotic spirochetes of protists in the termite gut.</title>
        <authorList>
            <person name="Utami Y.D."/>
            <person name="Kuwahara H."/>
            <person name="Igai K."/>
            <person name="Murakami T."/>
            <person name="Sugaya K."/>
            <person name="Morikawa T."/>
            <person name="Nagura Y."/>
            <person name="Yuki M."/>
            <person name="Deevong P."/>
            <person name="Inoue T."/>
            <person name="Kihara K."/>
            <person name="Lo N."/>
            <person name="Yamada A."/>
            <person name="Ohkuma M."/>
            <person name="Hongoh Y."/>
        </authorList>
    </citation>
    <scope>NUCLEOTIDE SEQUENCE [LARGE SCALE GENOMIC DNA]</scope>
    <source>
        <strain evidence="2">NkOx7-02</strain>
    </source>
</reference>
<proteinExistence type="predicted"/>
<evidence type="ECO:0000313" key="2">
    <source>
        <dbReference type="EMBL" id="GBR75682.1"/>
    </source>
</evidence>
<dbReference type="Gene3D" id="3.30.1330.40">
    <property type="entry name" value="RutC-like"/>
    <property type="match status" value="1"/>
</dbReference>